<dbReference type="EMBL" id="DRLD01000054">
    <property type="protein sequence ID" value="HED09414.1"/>
    <property type="molecule type" value="Genomic_DNA"/>
</dbReference>
<evidence type="ECO:0000259" key="6">
    <source>
        <dbReference type="PROSITE" id="PS51352"/>
    </source>
</evidence>
<name>A0A7V1LK12_CALAY</name>
<proteinExistence type="predicted"/>
<dbReference type="PROSITE" id="PS51352">
    <property type="entry name" value="THIOREDOXIN_2"/>
    <property type="match status" value="1"/>
</dbReference>
<dbReference type="PANTHER" id="PTHR42852">
    <property type="entry name" value="THIOL:DISULFIDE INTERCHANGE PROTEIN DSBE"/>
    <property type="match status" value="1"/>
</dbReference>
<keyword evidence="2" id="KW-0201">Cytochrome c-type biogenesis</keyword>
<dbReference type="InterPro" id="IPR050553">
    <property type="entry name" value="Thioredoxin_ResA/DsbE_sf"/>
</dbReference>
<dbReference type="GO" id="GO:0030313">
    <property type="term" value="C:cell envelope"/>
    <property type="evidence" value="ECO:0007669"/>
    <property type="project" value="UniProtKB-SubCell"/>
</dbReference>
<evidence type="ECO:0000256" key="3">
    <source>
        <dbReference type="ARBA" id="ARBA00023157"/>
    </source>
</evidence>
<reference evidence="7" key="1">
    <citation type="journal article" date="2020" name="mSystems">
        <title>Genome- and Community-Level Interaction Insights into Carbon Utilization and Element Cycling Functions of Hydrothermarchaeota in Hydrothermal Sediment.</title>
        <authorList>
            <person name="Zhou Z."/>
            <person name="Liu Y."/>
            <person name="Xu W."/>
            <person name="Pan J."/>
            <person name="Luo Z.H."/>
            <person name="Li M."/>
        </authorList>
    </citation>
    <scope>NUCLEOTIDE SEQUENCE [LARGE SCALE GENOMIC DNA]</scope>
    <source>
        <strain evidence="7">HyVt-456</strain>
    </source>
</reference>
<dbReference type="Proteomes" id="UP000886005">
    <property type="component" value="Unassembled WGS sequence"/>
</dbReference>
<keyword evidence="4" id="KW-0676">Redox-active center</keyword>
<dbReference type="Pfam" id="PF00578">
    <property type="entry name" value="AhpC-TSA"/>
    <property type="match status" value="1"/>
</dbReference>
<organism evidence="7">
    <name type="scientific">Caldithrix abyssi</name>
    <dbReference type="NCBI Taxonomy" id="187145"/>
    <lineage>
        <taxon>Bacteria</taxon>
        <taxon>Pseudomonadati</taxon>
        <taxon>Calditrichota</taxon>
        <taxon>Calditrichia</taxon>
        <taxon>Calditrichales</taxon>
        <taxon>Calditrichaceae</taxon>
        <taxon>Caldithrix</taxon>
    </lineage>
</organism>
<dbReference type="PANTHER" id="PTHR42852:SF6">
    <property type="entry name" value="THIOL:DISULFIDE INTERCHANGE PROTEIN DSBE"/>
    <property type="match status" value="1"/>
</dbReference>
<evidence type="ECO:0000256" key="5">
    <source>
        <dbReference type="SAM" id="SignalP"/>
    </source>
</evidence>
<evidence type="ECO:0000313" key="7">
    <source>
        <dbReference type="EMBL" id="HED09414.1"/>
    </source>
</evidence>
<dbReference type="Gene3D" id="3.40.30.10">
    <property type="entry name" value="Glutaredoxin"/>
    <property type="match status" value="1"/>
</dbReference>
<dbReference type="InterPro" id="IPR000866">
    <property type="entry name" value="AhpC/TSA"/>
</dbReference>
<keyword evidence="5" id="KW-0732">Signal</keyword>
<evidence type="ECO:0000256" key="2">
    <source>
        <dbReference type="ARBA" id="ARBA00022748"/>
    </source>
</evidence>
<dbReference type="CDD" id="cd02966">
    <property type="entry name" value="TlpA_like_family"/>
    <property type="match status" value="1"/>
</dbReference>
<dbReference type="GO" id="GO:0016491">
    <property type="term" value="F:oxidoreductase activity"/>
    <property type="evidence" value="ECO:0007669"/>
    <property type="project" value="InterPro"/>
</dbReference>
<dbReference type="InterPro" id="IPR013766">
    <property type="entry name" value="Thioredoxin_domain"/>
</dbReference>
<feature type="signal peptide" evidence="5">
    <location>
        <begin position="1"/>
        <end position="17"/>
    </location>
</feature>
<dbReference type="InterPro" id="IPR036249">
    <property type="entry name" value="Thioredoxin-like_sf"/>
</dbReference>
<dbReference type="AlphaFoldDB" id="A0A7V1LK12"/>
<protein>
    <submittedName>
        <fullName evidence="7">Redoxin domain-containing protein</fullName>
    </submittedName>
</protein>
<comment type="caution">
    <text evidence="7">The sequence shown here is derived from an EMBL/GenBank/DDBJ whole genome shotgun (WGS) entry which is preliminary data.</text>
</comment>
<feature type="domain" description="Thioredoxin" evidence="6">
    <location>
        <begin position="222"/>
        <end position="266"/>
    </location>
</feature>
<evidence type="ECO:0000256" key="4">
    <source>
        <dbReference type="ARBA" id="ARBA00023284"/>
    </source>
</evidence>
<dbReference type="GO" id="GO:0017004">
    <property type="term" value="P:cytochrome complex assembly"/>
    <property type="evidence" value="ECO:0007669"/>
    <property type="project" value="UniProtKB-KW"/>
</dbReference>
<keyword evidence="3" id="KW-1015">Disulfide bond</keyword>
<feature type="chain" id="PRO_5030657998" evidence="5">
    <location>
        <begin position="18"/>
        <end position="266"/>
    </location>
</feature>
<comment type="subcellular location">
    <subcellularLocation>
        <location evidence="1">Cell envelope</location>
    </subcellularLocation>
</comment>
<accession>A0A7V1LK12</accession>
<gene>
    <name evidence="7" type="ORF">ENJ10_01875</name>
</gene>
<evidence type="ECO:0000256" key="1">
    <source>
        <dbReference type="ARBA" id="ARBA00004196"/>
    </source>
</evidence>
<dbReference type="GO" id="GO:0016209">
    <property type="term" value="F:antioxidant activity"/>
    <property type="evidence" value="ECO:0007669"/>
    <property type="project" value="InterPro"/>
</dbReference>
<feature type="non-terminal residue" evidence="7">
    <location>
        <position position="266"/>
    </location>
</feature>
<sequence>MKLFSIFLFLFSFKLMAGGVTVTSHVPLKSTYVLLRATSLNSNHQPVVDTLFFKNGQARSRKALEPGFYQLDFPGEGKINIALENKPLDVEIRGKEKKKLSYDVPSASASAQIKAYDRYRAEVFNRRVNVLKPQIARAVRAGDEDEIARLTSAENAATTAYRHELLQYARNNMKGLALLYASIRMDEEKDIAFWQNQAALLKKEYPLPVAQLELKLKRYARLLPGRQAPDFTITDLEGRTVRLSDYSGRWVLLDFWAAWCLPCRQE</sequence>
<dbReference type="SUPFAM" id="SSF52833">
    <property type="entry name" value="Thioredoxin-like"/>
    <property type="match status" value="1"/>
</dbReference>